<comment type="caution">
    <text evidence="1">The sequence shown here is derived from an EMBL/GenBank/DDBJ whole genome shotgun (WGS) entry which is preliminary data.</text>
</comment>
<dbReference type="InterPro" id="IPR036928">
    <property type="entry name" value="AS_sf"/>
</dbReference>
<gene>
    <name evidence="1" type="ORF">QBC36DRAFT_143684</name>
</gene>
<protein>
    <submittedName>
        <fullName evidence="1">Uncharacterized protein</fullName>
    </submittedName>
</protein>
<feature type="non-terminal residue" evidence="1">
    <location>
        <position position="1"/>
    </location>
</feature>
<accession>A0AAN6W4J6</accession>
<sequence>TRAIPFSAAPNYMDCCQMDGLQGARLGVPRDALWGDAPMAELTPVVAEAFARSLDIIRQYGTIIVEDTDFAEFDTILTSKLPGMVKASDFRLMISHYLSKLVGNPSGINNLHDLIEYTQNDPREDYPSKGTGGVENAAKVIEDQNNDEFMCHIANESGVWRRYQETPGVPHLGGYPMISNPIGTEIQIDVRNKLVQRVRGLPFGLCFIGDLFSVESLIKFAFAYEQATDVWKECRPTVRSSVALPGGYVERLS</sequence>
<organism evidence="1 2">
    <name type="scientific">Triangularia setosa</name>
    <dbReference type="NCBI Taxonomy" id="2587417"/>
    <lineage>
        <taxon>Eukaryota</taxon>
        <taxon>Fungi</taxon>
        <taxon>Dikarya</taxon>
        <taxon>Ascomycota</taxon>
        <taxon>Pezizomycotina</taxon>
        <taxon>Sordariomycetes</taxon>
        <taxon>Sordariomycetidae</taxon>
        <taxon>Sordariales</taxon>
        <taxon>Podosporaceae</taxon>
        <taxon>Triangularia</taxon>
    </lineage>
</organism>
<proteinExistence type="predicted"/>
<feature type="non-terminal residue" evidence="1">
    <location>
        <position position="253"/>
    </location>
</feature>
<dbReference type="EMBL" id="MU866259">
    <property type="protein sequence ID" value="KAK4174890.1"/>
    <property type="molecule type" value="Genomic_DNA"/>
</dbReference>
<name>A0AAN6W4J6_9PEZI</name>
<dbReference type="Proteomes" id="UP001302321">
    <property type="component" value="Unassembled WGS sequence"/>
</dbReference>
<dbReference type="PANTHER" id="PTHR42678:SF34">
    <property type="entry name" value="OS04G0183300 PROTEIN"/>
    <property type="match status" value="1"/>
</dbReference>
<dbReference type="SUPFAM" id="SSF75304">
    <property type="entry name" value="Amidase signature (AS) enzymes"/>
    <property type="match status" value="1"/>
</dbReference>
<dbReference type="Gene3D" id="3.90.1300.10">
    <property type="entry name" value="Amidase signature (AS) domain"/>
    <property type="match status" value="1"/>
</dbReference>
<keyword evidence="2" id="KW-1185">Reference proteome</keyword>
<dbReference type="AlphaFoldDB" id="A0AAN6W4J6"/>
<evidence type="ECO:0000313" key="2">
    <source>
        <dbReference type="Proteomes" id="UP001302321"/>
    </source>
</evidence>
<evidence type="ECO:0000313" key="1">
    <source>
        <dbReference type="EMBL" id="KAK4174890.1"/>
    </source>
</evidence>
<reference evidence="1" key="1">
    <citation type="journal article" date="2023" name="Mol. Phylogenet. Evol.">
        <title>Genome-scale phylogeny and comparative genomics of the fungal order Sordariales.</title>
        <authorList>
            <person name="Hensen N."/>
            <person name="Bonometti L."/>
            <person name="Westerberg I."/>
            <person name="Brannstrom I.O."/>
            <person name="Guillou S."/>
            <person name="Cros-Aarteil S."/>
            <person name="Calhoun S."/>
            <person name="Haridas S."/>
            <person name="Kuo A."/>
            <person name="Mondo S."/>
            <person name="Pangilinan J."/>
            <person name="Riley R."/>
            <person name="LaButti K."/>
            <person name="Andreopoulos B."/>
            <person name="Lipzen A."/>
            <person name="Chen C."/>
            <person name="Yan M."/>
            <person name="Daum C."/>
            <person name="Ng V."/>
            <person name="Clum A."/>
            <person name="Steindorff A."/>
            <person name="Ohm R.A."/>
            <person name="Martin F."/>
            <person name="Silar P."/>
            <person name="Natvig D.O."/>
            <person name="Lalanne C."/>
            <person name="Gautier V."/>
            <person name="Ament-Velasquez S.L."/>
            <person name="Kruys A."/>
            <person name="Hutchinson M.I."/>
            <person name="Powell A.J."/>
            <person name="Barry K."/>
            <person name="Miller A.N."/>
            <person name="Grigoriev I.V."/>
            <person name="Debuchy R."/>
            <person name="Gladieux P."/>
            <person name="Hiltunen Thoren M."/>
            <person name="Johannesson H."/>
        </authorList>
    </citation>
    <scope>NUCLEOTIDE SEQUENCE</scope>
    <source>
        <strain evidence="1">CBS 892.96</strain>
    </source>
</reference>
<reference evidence="1" key="2">
    <citation type="submission" date="2023-05" db="EMBL/GenBank/DDBJ databases">
        <authorList>
            <consortium name="Lawrence Berkeley National Laboratory"/>
            <person name="Steindorff A."/>
            <person name="Hensen N."/>
            <person name="Bonometti L."/>
            <person name="Westerberg I."/>
            <person name="Brannstrom I.O."/>
            <person name="Guillou S."/>
            <person name="Cros-Aarteil S."/>
            <person name="Calhoun S."/>
            <person name="Haridas S."/>
            <person name="Kuo A."/>
            <person name="Mondo S."/>
            <person name="Pangilinan J."/>
            <person name="Riley R."/>
            <person name="Labutti K."/>
            <person name="Andreopoulos B."/>
            <person name="Lipzen A."/>
            <person name="Chen C."/>
            <person name="Yanf M."/>
            <person name="Daum C."/>
            <person name="Ng V."/>
            <person name="Clum A."/>
            <person name="Ohm R."/>
            <person name="Martin F."/>
            <person name="Silar P."/>
            <person name="Natvig D."/>
            <person name="Lalanne C."/>
            <person name="Gautier V."/>
            <person name="Ament-Velasquez S.L."/>
            <person name="Kruys A."/>
            <person name="Hutchinson M.I."/>
            <person name="Powell A.J."/>
            <person name="Barry K."/>
            <person name="Miller A.N."/>
            <person name="Grigoriev I.V."/>
            <person name="Debuchy R."/>
            <person name="Gladieux P."/>
            <person name="Thoren M.H."/>
            <person name="Johannesson H."/>
        </authorList>
    </citation>
    <scope>NUCLEOTIDE SEQUENCE</scope>
    <source>
        <strain evidence="1">CBS 892.96</strain>
    </source>
</reference>
<dbReference type="PANTHER" id="PTHR42678">
    <property type="entry name" value="AMIDASE"/>
    <property type="match status" value="1"/>
</dbReference>